<dbReference type="InterPro" id="IPR013087">
    <property type="entry name" value="Znf_C2H2_type"/>
</dbReference>
<sequence length="530" mass="60910">MSSSSSLMCNICKKVFGYHRNLVAHRKKCGSGIVEENINKKSIKCPDNKCGQLFSGYALLRKHVEEYHKIVLTKEHIYFKTLNDFKEWKQKVEKENVCSYVTKSTANIKNAKRTYYHCHRSGYFSSKSRGIKRIKSQGSNKIGSTCTSSMVVTEDANGINVDYSSTHFGHGSNLGRCRLTADERSMIAGKISEGVSFSKILDDIRNNVQSIYDVTTVISKRDLRNVERDFNLVEGKAHSSDYVSVRIWMENMSSLSEEENPIIYSYLENDDIFERFIKLAKNKYCSKEDKIMMSHNAAVKICDAKIERMSPTTWKIISTTEKESSYDVSKVQEICVLSNCKLKCRLCNICNHIYTCGCPDFMIRSNICKHIHLILLSEEHSVQTFFTQPDESTEQFDNFEKLLVNQDITEPVEKEKKSIINKLMIGVGLMNSNDYSMDDCTDIQKKVDSLLNTIQRKKRKLIDTNNIEPSNKKIDKQLRLVTKKTNCKSQLQNITTEREKIEIKQSFKNTPAVGAERKILHIHNTNDHTY</sequence>
<evidence type="ECO:0000259" key="3">
    <source>
        <dbReference type="PROSITE" id="PS50966"/>
    </source>
</evidence>
<evidence type="ECO:0000313" key="5">
    <source>
        <dbReference type="Proteomes" id="UP001160148"/>
    </source>
</evidence>
<keyword evidence="1" id="KW-0863">Zinc-finger</keyword>
<organism evidence="4 5">
    <name type="scientific">Macrosiphum euphorbiae</name>
    <name type="common">potato aphid</name>
    <dbReference type="NCBI Taxonomy" id="13131"/>
    <lineage>
        <taxon>Eukaryota</taxon>
        <taxon>Metazoa</taxon>
        <taxon>Ecdysozoa</taxon>
        <taxon>Arthropoda</taxon>
        <taxon>Hexapoda</taxon>
        <taxon>Insecta</taxon>
        <taxon>Pterygota</taxon>
        <taxon>Neoptera</taxon>
        <taxon>Paraneoptera</taxon>
        <taxon>Hemiptera</taxon>
        <taxon>Sternorrhyncha</taxon>
        <taxon>Aphidomorpha</taxon>
        <taxon>Aphidoidea</taxon>
        <taxon>Aphididae</taxon>
        <taxon>Macrosiphini</taxon>
        <taxon>Macrosiphum</taxon>
    </lineage>
</organism>
<dbReference type="PANTHER" id="PTHR33936:SF24">
    <property type="entry name" value="C2H2-TYPE DOMAIN-CONTAINING PROTEIN"/>
    <property type="match status" value="1"/>
</dbReference>
<dbReference type="GO" id="GO:0008270">
    <property type="term" value="F:zinc ion binding"/>
    <property type="evidence" value="ECO:0007669"/>
    <property type="project" value="UniProtKB-KW"/>
</dbReference>
<evidence type="ECO:0000259" key="2">
    <source>
        <dbReference type="PROSITE" id="PS50157"/>
    </source>
</evidence>
<dbReference type="PROSITE" id="PS00028">
    <property type="entry name" value="ZINC_FINGER_C2H2_1"/>
    <property type="match status" value="1"/>
</dbReference>
<feature type="domain" description="SWIM-type" evidence="3">
    <location>
        <begin position="342"/>
        <end position="379"/>
    </location>
</feature>
<accession>A0AAV0YAS5</accession>
<dbReference type="EMBL" id="CARXXK010001804">
    <property type="protein sequence ID" value="CAI6377581.1"/>
    <property type="molecule type" value="Genomic_DNA"/>
</dbReference>
<name>A0AAV0YAS5_9HEMI</name>
<dbReference type="PROSITE" id="PS50966">
    <property type="entry name" value="ZF_SWIM"/>
    <property type="match status" value="1"/>
</dbReference>
<dbReference type="Proteomes" id="UP001160148">
    <property type="component" value="Unassembled WGS sequence"/>
</dbReference>
<evidence type="ECO:0000256" key="1">
    <source>
        <dbReference type="PROSITE-ProRule" id="PRU00042"/>
    </source>
</evidence>
<gene>
    <name evidence="4" type="ORF">MEUPH1_LOCUS30816</name>
</gene>
<keyword evidence="5" id="KW-1185">Reference proteome</keyword>
<evidence type="ECO:0008006" key="6">
    <source>
        <dbReference type="Google" id="ProtNLM"/>
    </source>
</evidence>
<proteinExistence type="predicted"/>
<dbReference type="InterPro" id="IPR007527">
    <property type="entry name" value="Znf_SWIM"/>
</dbReference>
<dbReference type="PROSITE" id="PS50157">
    <property type="entry name" value="ZINC_FINGER_C2H2_2"/>
    <property type="match status" value="1"/>
</dbReference>
<protein>
    <recommendedName>
        <fullName evidence="6">SWIM-type domain-containing protein</fullName>
    </recommendedName>
</protein>
<evidence type="ECO:0000313" key="4">
    <source>
        <dbReference type="EMBL" id="CAI6377581.1"/>
    </source>
</evidence>
<feature type="domain" description="C2H2-type" evidence="2">
    <location>
        <begin position="43"/>
        <end position="68"/>
    </location>
</feature>
<comment type="caution">
    <text evidence="4">The sequence shown here is derived from an EMBL/GenBank/DDBJ whole genome shotgun (WGS) entry which is preliminary data.</text>
</comment>
<dbReference type="Gene3D" id="3.30.160.60">
    <property type="entry name" value="Classic Zinc Finger"/>
    <property type="match status" value="1"/>
</dbReference>
<dbReference type="InterPro" id="IPR052797">
    <property type="entry name" value="RegFact_GeneExpr_CellDeath"/>
</dbReference>
<keyword evidence="1" id="KW-0479">Metal-binding</keyword>
<dbReference type="PANTHER" id="PTHR33936">
    <property type="entry name" value="PROTEIN CBG17840"/>
    <property type="match status" value="1"/>
</dbReference>
<reference evidence="4 5" key="1">
    <citation type="submission" date="2023-01" db="EMBL/GenBank/DDBJ databases">
        <authorList>
            <person name="Whitehead M."/>
        </authorList>
    </citation>
    <scope>NUCLEOTIDE SEQUENCE [LARGE SCALE GENOMIC DNA]</scope>
</reference>
<keyword evidence="1" id="KW-0862">Zinc</keyword>
<dbReference type="AlphaFoldDB" id="A0AAV0YAS5"/>